<organism evidence="9 10">
    <name type="scientific">Actinomadura graeca</name>
    <dbReference type="NCBI Taxonomy" id="2750812"/>
    <lineage>
        <taxon>Bacteria</taxon>
        <taxon>Bacillati</taxon>
        <taxon>Actinomycetota</taxon>
        <taxon>Actinomycetes</taxon>
        <taxon>Streptosporangiales</taxon>
        <taxon>Thermomonosporaceae</taxon>
        <taxon>Actinomadura</taxon>
    </lineage>
</organism>
<evidence type="ECO:0000313" key="9">
    <source>
        <dbReference type="EMBL" id="QXJ23372.1"/>
    </source>
</evidence>
<keyword evidence="8" id="KW-0210">Decarboxylase</keyword>
<comment type="similarity">
    <text evidence="2 7">Belongs to the group II decarboxylase family.</text>
</comment>
<evidence type="ECO:0000256" key="8">
    <source>
        <dbReference type="RuleBase" id="RU361171"/>
    </source>
</evidence>
<dbReference type="Gene3D" id="3.90.1150.160">
    <property type="match status" value="1"/>
</dbReference>
<keyword evidence="10" id="KW-1185">Reference proteome</keyword>
<dbReference type="Pfam" id="PF00282">
    <property type="entry name" value="Pyridoxal_deC"/>
    <property type="match status" value="1"/>
</dbReference>
<dbReference type="InterPro" id="IPR010107">
    <property type="entry name" value="Glutamate_decarboxylase"/>
</dbReference>
<accession>A0ABX8QXB8</accession>
<dbReference type="InterPro" id="IPR015424">
    <property type="entry name" value="PyrdxlP-dep_Trfase"/>
</dbReference>
<dbReference type="Gene3D" id="3.40.640.10">
    <property type="entry name" value="Type I PLP-dependent aspartate aminotransferase-like (Major domain)"/>
    <property type="match status" value="1"/>
</dbReference>
<protein>
    <recommendedName>
        <fullName evidence="3 8">Glutamate decarboxylase</fullName>
        <ecNumber evidence="3 8">4.1.1.15</ecNumber>
    </recommendedName>
</protein>
<keyword evidence="5 7" id="KW-0456">Lyase</keyword>
<evidence type="ECO:0000256" key="1">
    <source>
        <dbReference type="ARBA" id="ARBA00001933"/>
    </source>
</evidence>
<dbReference type="PANTHER" id="PTHR43321">
    <property type="entry name" value="GLUTAMATE DECARBOXYLASE"/>
    <property type="match status" value="1"/>
</dbReference>
<dbReference type="RefSeq" id="WP_231329057.1">
    <property type="nucleotide sequence ID" value="NZ_CP059572.1"/>
</dbReference>
<dbReference type="NCBIfam" id="TIGR01788">
    <property type="entry name" value="Glu-decarb-GAD"/>
    <property type="match status" value="1"/>
</dbReference>
<dbReference type="Gene3D" id="4.10.280.50">
    <property type="match status" value="1"/>
</dbReference>
<reference evidence="9" key="1">
    <citation type="submission" date="2020-07" db="EMBL/GenBank/DDBJ databases">
        <authorList>
            <person name="Tarantini F.S."/>
            <person name="Hong K.W."/>
            <person name="Chan K.G."/>
        </authorList>
    </citation>
    <scope>NUCLEOTIDE SEQUENCE</scope>
    <source>
        <strain evidence="9">32-07</strain>
    </source>
</reference>
<evidence type="ECO:0000256" key="4">
    <source>
        <dbReference type="ARBA" id="ARBA00022898"/>
    </source>
</evidence>
<keyword evidence="4 7" id="KW-0663">Pyridoxal phosphate</keyword>
<evidence type="ECO:0000256" key="3">
    <source>
        <dbReference type="ARBA" id="ARBA00012421"/>
    </source>
</evidence>
<dbReference type="InterPro" id="IPR015421">
    <property type="entry name" value="PyrdxlP-dep_Trfase_major"/>
</dbReference>
<dbReference type="SUPFAM" id="SSF53383">
    <property type="entry name" value="PLP-dependent transferases"/>
    <property type="match status" value="1"/>
</dbReference>
<dbReference type="CDD" id="cd06450">
    <property type="entry name" value="DOPA_deC_like"/>
    <property type="match status" value="1"/>
</dbReference>
<evidence type="ECO:0000256" key="5">
    <source>
        <dbReference type="ARBA" id="ARBA00023239"/>
    </source>
</evidence>
<dbReference type="GO" id="GO:0004351">
    <property type="term" value="F:glutamate decarboxylase activity"/>
    <property type="evidence" value="ECO:0007669"/>
    <property type="project" value="UniProtKB-EC"/>
</dbReference>
<proteinExistence type="inferred from homology"/>
<gene>
    <name evidence="9" type="ORF">AGRA3207_004516</name>
</gene>
<dbReference type="PANTHER" id="PTHR43321:SF3">
    <property type="entry name" value="GLUTAMATE DECARBOXYLASE"/>
    <property type="match status" value="1"/>
</dbReference>
<dbReference type="InterPro" id="IPR002129">
    <property type="entry name" value="PyrdxlP-dep_de-COase"/>
</dbReference>
<dbReference type="EC" id="4.1.1.15" evidence="3 8"/>
<evidence type="ECO:0000313" key="10">
    <source>
        <dbReference type="Proteomes" id="UP001049518"/>
    </source>
</evidence>
<sequence length="453" mass="50341">MALHTVSSSAEDTFTMPLSERTLAKHRIPDVESDPRAVYQAIRAELLLDGNSSQNLATFCTTWSEDEVRRLMAESLDKNMIDKDEYPQTAEMESRCVHILADLWHSPARRDTVGCSTTGSSEACMLGGLALKRRWRQRREAEGGPADRPNLVAGPVQVCWEKFARYFDVELRQVPLEAGATGLRPGQLRRYVDENTIGVVAILGVTFTCDYEPVAEIAKELDAIQADTGLDVPLHVDAASGGFVAPFLHPDLTWDFAIDRVSSINTSGHKYGLSPLGVGWVVWRAADLLPDDLVFNVDYLGGSMPTFALNFSRPGGEVIAQYYNLLRLGRDGYRRVHQACAETARYLAERIAAMPQFALLYDGDGALPAVCYTLRQEQPFTLYDLSEQLRMRGWQVPTYPLPADRQDTVVQRVLVRHGVGRDEIALLADDIEHALGRLSSGTTRAPRQPGFHH</sequence>
<dbReference type="EMBL" id="CP059572">
    <property type="protein sequence ID" value="QXJ23372.1"/>
    <property type="molecule type" value="Genomic_DNA"/>
</dbReference>
<comment type="cofactor">
    <cofactor evidence="1 7">
        <name>pyridoxal 5'-phosphate</name>
        <dbReference type="ChEBI" id="CHEBI:597326"/>
    </cofactor>
</comment>
<name>A0ABX8QXB8_9ACTN</name>
<comment type="catalytic activity">
    <reaction evidence="6 8">
        <text>L-glutamate + H(+) = 4-aminobutanoate + CO2</text>
        <dbReference type="Rhea" id="RHEA:17785"/>
        <dbReference type="ChEBI" id="CHEBI:15378"/>
        <dbReference type="ChEBI" id="CHEBI:16526"/>
        <dbReference type="ChEBI" id="CHEBI:29985"/>
        <dbReference type="ChEBI" id="CHEBI:59888"/>
        <dbReference type="EC" id="4.1.1.15"/>
    </reaction>
</comment>
<evidence type="ECO:0000256" key="6">
    <source>
        <dbReference type="ARBA" id="ARBA00048868"/>
    </source>
</evidence>
<evidence type="ECO:0000256" key="7">
    <source>
        <dbReference type="RuleBase" id="RU000382"/>
    </source>
</evidence>
<dbReference type="Proteomes" id="UP001049518">
    <property type="component" value="Chromosome"/>
</dbReference>
<evidence type="ECO:0000256" key="2">
    <source>
        <dbReference type="ARBA" id="ARBA00009533"/>
    </source>
</evidence>